<reference evidence="3" key="1">
    <citation type="submission" date="2014-01" db="EMBL/GenBank/DDBJ databases">
        <title>The Genome Sequence of Anopheles melas CM1001059_A (V2).</title>
        <authorList>
            <consortium name="The Broad Institute Genomics Platform"/>
            <person name="Neafsey D.E."/>
            <person name="Besansky N."/>
            <person name="Howell P."/>
            <person name="Walton C."/>
            <person name="Young S.K."/>
            <person name="Zeng Q."/>
            <person name="Gargeya S."/>
            <person name="Fitzgerald M."/>
            <person name="Haas B."/>
            <person name="Abouelleil A."/>
            <person name="Allen A.W."/>
            <person name="Alvarado L."/>
            <person name="Arachchi H.M."/>
            <person name="Berlin A.M."/>
            <person name="Chapman S.B."/>
            <person name="Gainer-Dewar J."/>
            <person name="Goldberg J."/>
            <person name="Griggs A."/>
            <person name="Gujja S."/>
            <person name="Hansen M."/>
            <person name="Howarth C."/>
            <person name="Imamovic A."/>
            <person name="Ireland A."/>
            <person name="Larimer J."/>
            <person name="McCowan C."/>
            <person name="Murphy C."/>
            <person name="Pearson M."/>
            <person name="Poon T.W."/>
            <person name="Priest M."/>
            <person name="Roberts A."/>
            <person name="Saif S."/>
            <person name="Shea T."/>
            <person name="Sisk P."/>
            <person name="Sykes S."/>
            <person name="Wortman J."/>
            <person name="Nusbaum C."/>
            <person name="Birren B."/>
        </authorList>
    </citation>
    <scope>NUCLEOTIDE SEQUENCE [LARGE SCALE GENOMIC DNA]</scope>
    <source>
        <strain evidence="3">CM1001059</strain>
    </source>
</reference>
<dbReference type="STRING" id="34690.A0A182TXF2"/>
<name>A0A182TXF2_9DIPT</name>
<dbReference type="SUPFAM" id="SSF48726">
    <property type="entry name" value="Immunoglobulin"/>
    <property type="match status" value="1"/>
</dbReference>
<evidence type="ECO:0000313" key="3">
    <source>
        <dbReference type="Proteomes" id="UP000075902"/>
    </source>
</evidence>
<protein>
    <recommendedName>
        <fullName evidence="4">Ig-like domain-containing protein</fullName>
    </recommendedName>
</protein>
<evidence type="ECO:0000256" key="1">
    <source>
        <dbReference type="SAM" id="MobiDB-lite"/>
    </source>
</evidence>
<evidence type="ECO:0000313" key="2">
    <source>
        <dbReference type="EnsemblMetazoa" id="AMEC010044-PA"/>
    </source>
</evidence>
<dbReference type="AlphaFoldDB" id="A0A182TXF2"/>
<keyword evidence="3" id="KW-1185">Reference proteome</keyword>
<dbReference type="PANTHER" id="PTHR23278:SF19">
    <property type="entry name" value="OBSCURIN"/>
    <property type="match status" value="1"/>
</dbReference>
<dbReference type="Gene3D" id="2.60.40.10">
    <property type="entry name" value="Immunoglobulins"/>
    <property type="match status" value="1"/>
</dbReference>
<dbReference type="PANTHER" id="PTHR23278">
    <property type="entry name" value="SIDESTEP PROTEIN"/>
    <property type="match status" value="1"/>
</dbReference>
<evidence type="ECO:0008006" key="4">
    <source>
        <dbReference type="Google" id="ProtNLM"/>
    </source>
</evidence>
<reference evidence="2" key="2">
    <citation type="submission" date="2020-05" db="UniProtKB">
        <authorList>
            <consortium name="EnsemblMetazoa"/>
        </authorList>
    </citation>
    <scope>IDENTIFICATION</scope>
    <source>
        <strain evidence="2">CM1001059</strain>
    </source>
</reference>
<dbReference type="VEuPathDB" id="VectorBase:AMEC010044"/>
<dbReference type="Proteomes" id="UP000075902">
    <property type="component" value="Unassembled WGS sequence"/>
</dbReference>
<dbReference type="EnsemblMetazoa" id="AMEC010044-RA">
    <property type="protein sequence ID" value="AMEC010044-PA"/>
    <property type="gene ID" value="AMEC010044"/>
</dbReference>
<sequence>MPSDWNGSTGKLPKQTINLQRTTRPSSNGGGKRRRRLLGKQPGDTFVPKITSFIGAFRLDQVVQHNSKSGVIMSSTALALQTVTRHQAGNYTCIASNVEGDGESNTVDLKVMCKCSYVENTFDCSQS</sequence>
<dbReference type="InterPro" id="IPR036179">
    <property type="entry name" value="Ig-like_dom_sf"/>
</dbReference>
<accession>A0A182TXF2</accession>
<proteinExistence type="predicted"/>
<organism evidence="2 3">
    <name type="scientific">Anopheles melas</name>
    <dbReference type="NCBI Taxonomy" id="34690"/>
    <lineage>
        <taxon>Eukaryota</taxon>
        <taxon>Metazoa</taxon>
        <taxon>Ecdysozoa</taxon>
        <taxon>Arthropoda</taxon>
        <taxon>Hexapoda</taxon>
        <taxon>Insecta</taxon>
        <taxon>Pterygota</taxon>
        <taxon>Neoptera</taxon>
        <taxon>Endopterygota</taxon>
        <taxon>Diptera</taxon>
        <taxon>Nematocera</taxon>
        <taxon>Culicoidea</taxon>
        <taxon>Culicidae</taxon>
        <taxon>Anophelinae</taxon>
        <taxon>Anopheles</taxon>
    </lineage>
</organism>
<dbReference type="InterPro" id="IPR013783">
    <property type="entry name" value="Ig-like_fold"/>
</dbReference>
<feature type="compositionally biased region" description="Polar residues" evidence="1">
    <location>
        <begin position="1"/>
        <end position="27"/>
    </location>
</feature>
<feature type="region of interest" description="Disordered" evidence="1">
    <location>
        <begin position="1"/>
        <end position="43"/>
    </location>
</feature>